<comment type="similarity">
    <text evidence="2 8">Belongs to the cutinase family.</text>
</comment>
<dbReference type="AlphaFoldDB" id="A0A9W4B882"/>
<keyword evidence="4 8" id="KW-0964">Secreted</keyword>
<evidence type="ECO:0000256" key="7">
    <source>
        <dbReference type="ARBA" id="ARBA00023157"/>
    </source>
</evidence>
<keyword evidence="6 8" id="KW-0378">Hydrolase</keyword>
<dbReference type="InterPro" id="IPR043580">
    <property type="entry name" value="CUTINASE_1"/>
</dbReference>
<dbReference type="Proteomes" id="UP000465785">
    <property type="component" value="Chromosome"/>
</dbReference>
<dbReference type="Gene3D" id="3.40.50.1820">
    <property type="entry name" value="alpha/beta hydrolase"/>
    <property type="match status" value="1"/>
</dbReference>
<feature type="chain" id="PRO_5041018893" description="Cutinase" evidence="8">
    <location>
        <begin position="33"/>
        <end position="249"/>
    </location>
</feature>
<keyword evidence="11" id="KW-1185">Reference proteome</keyword>
<evidence type="ECO:0000313" key="10">
    <source>
        <dbReference type="EMBL" id="BBY95901.1"/>
    </source>
</evidence>
<evidence type="ECO:0000256" key="3">
    <source>
        <dbReference type="ARBA" id="ARBA00022487"/>
    </source>
</evidence>
<protein>
    <recommendedName>
        <fullName evidence="8">Cutinase</fullName>
        <ecNumber evidence="8">3.1.1.-</ecNumber>
    </recommendedName>
</protein>
<dbReference type="PANTHER" id="PTHR33630">
    <property type="entry name" value="CUTINASE RV1984C-RELATED-RELATED"/>
    <property type="match status" value="1"/>
</dbReference>
<dbReference type="Pfam" id="PF01083">
    <property type="entry name" value="Cutinase"/>
    <property type="match status" value="1"/>
</dbReference>
<sequence>MNLLRMSSRLAAAAATVVCAASTLALAPSAQAQPGHQPGVPGPGPAPGPIAANAPGPVASQSSACPDIEVIFARGTDDTPGLGTPGSAFVSALRPLVGGQTVSSYAVNYPASYDFLAAADGARDAESRIAMMSQQCPSTKLVLGGYSQGAAVMDMLAGVPPLGNKIGDIGSAAPLPASLQSNIAAVAVFGNPATKFSNPLTSSVFGGRAIDLCKDGDPICSGGRNPFAHNDYVSAGLVQQAANFVAGRV</sequence>
<gene>
    <name evidence="10" type="ORF">MGALJ_55700</name>
</gene>
<reference evidence="10 11" key="1">
    <citation type="journal article" date="2019" name="Emerg. Microbes Infect.">
        <title>Comprehensive subspecies identification of 175 nontuberculous mycobacteria species based on 7547 genomic profiles.</title>
        <authorList>
            <person name="Matsumoto Y."/>
            <person name="Kinjo T."/>
            <person name="Motooka D."/>
            <person name="Nabeya D."/>
            <person name="Jung N."/>
            <person name="Uechi K."/>
            <person name="Horii T."/>
            <person name="Iida T."/>
            <person name="Fujita J."/>
            <person name="Nakamura S."/>
        </authorList>
    </citation>
    <scope>NUCLEOTIDE SEQUENCE [LARGE SCALE GENOMIC DNA]</scope>
    <source>
        <strain evidence="10 11">JCM 6399</strain>
    </source>
</reference>
<dbReference type="KEGG" id="mgau:MGALJ_55700"/>
<dbReference type="GO" id="GO:0052689">
    <property type="term" value="F:carboxylic ester hydrolase activity"/>
    <property type="evidence" value="ECO:0007669"/>
    <property type="project" value="UniProtKB-KW"/>
</dbReference>
<evidence type="ECO:0000256" key="9">
    <source>
        <dbReference type="SAM" id="MobiDB-lite"/>
    </source>
</evidence>
<dbReference type="InterPro" id="IPR000675">
    <property type="entry name" value="Cutinase/axe"/>
</dbReference>
<evidence type="ECO:0000256" key="2">
    <source>
        <dbReference type="ARBA" id="ARBA00007534"/>
    </source>
</evidence>
<evidence type="ECO:0000256" key="4">
    <source>
        <dbReference type="ARBA" id="ARBA00022525"/>
    </source>
</evidence>
<feature type="region of interest" description="Disordered" evidence="9">
    <location>
        <begin position="30"/>
        <end position="62"/>
    </location>
</feature>
<dbReference type="PROSITE" id="PS00155">
    <property type="entry name" value="CUTINASE_1"/>
    <property type="match status" value="1"/>
</dbReference>
<comment type="function">
    <text evidence="8">Catalyzes the hydrolysis of complex carboxylic polyesters found in the cell wall of plants. Degrades cutin, a macromolecule that forms the structure of the plant cuticle.</text>
</comment>
<accession>A0A9W4B882</accession>
<keyword evidence="7" id="KW-1015">Disulfide bond</keyword>
<keyword evidence="3 8" id="KW-0719">Serine esterase</keyword>
<feature type="signal peptide" evidence="8">
    <location>
        <begin position="1"/>
        <end position="32"/>
    </location>
</feature>
<dbReference type="PANTHER" id="PTHR33630:SF9">
    <property type="entry name" value="CUTINASE 4"/>
    <property type="match status" value="1"/>
</dbReference>
<dbReference type="InterPro" id="IPR029058">
    <property type="entry name" value="AB_hydrolase_fold"/>
</dbReference>
<evidence type="ECO:0000256" key="5">
    <source>
        <dbReference type="ARBA" id="ARBA00022729"/>
    </source>
</evidence>
<evidence type="ECO:0000256" key="1">
    <source>
        <dbReference type="ARBA" id="ARBA00004613"/>
    </source>
</evidence>
<organism evidence="10 11">
    <name type="scientific">Mycobacterium gallinarum</name>
    <dbReference type="NCBI Taxonomy" id="39689"/>
    <lineage>
        <taxon>Bacteria</taxon>
        <taxon>Bacillati</taxon>
        <taxon>Actinomycetota</taxon>
        <taxon>Actinomycetes</taxon>
        <taxon>Mycobacteriales</taxon>
        <taxon>Mycobacteriaceae</taxon>
        <taxon>Mycobacterium</taxon>
    </lineage>
</organism>
<evidence type="ECO:0000256" key="6">
    <source>
        <dbReference type="ARBA" id="ARBA00022801"/>
    </source>
</evidence>
<keyword evidence="5 8" id="KW-0732">Signal</keyword>
<comment type="subcellular location">
    <subcellularLocation>
        <location evidence="1 8">Secreted</location>
    </subcellularLocation>
</comment>
<dbReference type="SUPFAM" id="SSF53474">
    <property type="entry name" value="alpha/beta-Hydrolases"/>
    <property type="match status" value="1"/>
</dbReference>
<dbReference type="GO" id="GO:0005576">
    <property type="term" value="C:extracellular region"/>
    <property type="evidence" value="ECO:0007669"/>
    <property type="project" value="UniProtKB-SubCell"/>
</dbReference>
<proteinExistence type="inferred from homology"/>
<dbReference type="SMART" id="SM01110">
    <property type="entry name" value="Cutinase"/>
    <property type="match status" value="1"/>
</dbReference>
<dbReference type="EC" id="3.1.1.-" evidence="8"/>
<feature type="compositionally biased region" description="Low complexity" evidence="9">
    <location>
        <begin position="30"/>
        <end position="39"/>
    </location>
</feature>
<evidence type="ECO:0000313" key="11">
    <source>
        <dbReference type="Proteomes" id="UP000465785"/>
    </source>
</evidence>
<dbReference type="EMBL" id="AP022601">
    <property type="protein sequence ID" value="BBY95901.1"/>
    <property type="molecule type" value="Genomic_DNA"/>
</dbReference>
<name>A0A9W4B882_9MYCO</name>
<evidence type="ECO:0000256" key="8">
    <source>
        <dbReference type="RuleBase" id="RU361263"/>
    </source>
</evidence>